<evidence type="ECO:0000256" key="3">
    <source>
        <dbReference type="ARBA" id="ARBA00043265"/>
    </source>
</evidence>
<dbReference type="InterPro" id="IPR050199">
    <property type="entry name" value="IgHV"/>
</dbReference>
<evidence type="ECO:0000313" key="7">
    <source>
        <dbReference type="Proteomes" id="UP000429181"/>
    </source>
</evidence>
<reference evidence="7" key="1">
    <citation type="submission" date="2018-11" db="EMBL/GenBank/DDBJ databases">
        <title>Haplotype-resolved cattle genomes.</title>
        <authorList>
            <person name="Low W.Y."/>
            <person name="Tearle R."/>
            <person name="Bickhart D.M."/>
            <person name="Rosen B.D."/>
            <person name="Koren S."/>
            <person name="Rhie A."/>
            <person name="Hiendleder S."/>
            <person name="Phillippy A.M."/>
            <person name="Smith T.P.L."/>
            <person name="Williams J.L."/>
        </authorList>
    </citation>
    <scope>NUCLEOTIDE SEQUENCE [LARGE SCALE GENOMIC DNA]</scope>
</reference>
<keyword evidence="4" id="KW-0732">Signal</keyword>
<dbReference type="PANTHER" id="PTHR23266">
    <property type="entry name" value="IMMUNOGLOBULIN HEAVY CHAIN"/>
    <property type="match status" value="1"/>
</dbReference>
<dbReference type="InterPro" id="IPR036179">
    <property type="entry name" value="Ig-like_dom_sf"/>
</dbReference>
<keyword evidence="1" id="KW-0391">Immunity</keyword>
<reference evidence="6" key="2">
    <citation type="submission" date="2025-08" db="UniProtKB">
        <authorList>
            <consortium name="Ensembl"/>
        </authorList>
    </citation>
    <scope>IDENTIFICATION</scope>
</reference>
<keyword evidence="3" id="KW-1280">Immunoglobulin</keyword>
<proteinExistence type="predicted"/>
<sequence length="160" mass="17375">KMRLWGLLLCLGLILLVPRVLSQVQLQESGPELIKSSQTLSLTCAGSGYSITSDYGRNWIRQAPGKGLEQMGCMYYNGDTYYSPSIKSHTSICRDTPKNQFSLQLSSVPTEDTAMCYLARNTVRGSQCEPRHQPPSGGSMTTSGCWDTQLCVAGPGADGD</sequence>
<accession>A0A4W2FSE3</accession>
<dbReference type="AlphaFoldDB" id="A0A4W2FSE3"/>
<feature type="domain" description="Immunoglobulin V-set" evidence="5">
    <location>
        <begin position="39"/>
        <end position="120"/>
    </location>
</feature>
<organism evidence="6 7">
    <name type="scientific">Bos indicus x Bos taurus</name>
    <name type="common">Hybrid cattle</name>
    <dbReference type="NCBI Taxonomy" id="30522"/>
    <lineage>
        <taxon>Eukaryota</taxon>
        <taxon>Metazoa</taxon>
        <taxon>Chordata</taxon>
        <taxon>Craniata</taxon>
        <taxon>Vertebrata</taxon>
        <taxon>Euteleostomi</taxon>
        <taxon>Mammalia</taxon>
        <taxon>Eutheria</taxon>
        <taxon>Laurasiatheria</taxon>
        <taxon>Artiodactyla</taxon>
        <taxon>Ruminantia</taxon>
        <taxon>Pecora</taxon>
        <taxon>Bovidae</taxon>
        <taxon>Bovinae</taxon>
        <taxon>Bos</taxon>
    </lineage>
</organism>
<feature type="signal peptide" evidence="4">
    <location>
        <begin position="1"/>
        <end position="22"/>
    </location>
</feature>
<dbReference type="SUPFAM" id="SSF48726">
    <property type="entry name" value="Immunoglobulin"/>
    <property type="match status" value="1"/>
</dbReference>
<dbReference type="GO" id="GO:0002250">
    <property type="term" value="P:adaptive immune response"/>
    <property type="evidence" value="ECO:0007669"/>
    <property type="project" value="UniProtKB-KW"/>
</dbReference>
<dbReference type="GO" id="GO:0019814">
    <property type="term" value="C:immunoglobulin complex"/>
    <property type="evidence" value="ECO:0007669"/>
    <property type="project" value="UniProtKB-KW"/>
</dbReference>
<evidence type="ECO:0000259" key="5">
    <source>
        <dbReference type="SMART" id="SM00406"/>
    </source>
</evidence>
<dbReference type="GeneTree" id="ENSGT01030000234536"/>
<dbReference type="SMART" id="SM00406">
    <property type="entry name" value="IGv"/>
    <property type="match status" value="1"/>
</dbReference>
<evidence type="ECO:0000256" key="1">
    <source>
        <dbReference type="ARBA" id="ARBA00022859"/>
    </source>
</evidence>
<evidence type="ECO:0000256" key="2">
    <source>
        <dbReference type="ARBA" id="ARBA00023130"/>
    </source>
</evidence>
<dbReference type="Ensembl" id="ENSBIXT00005002172.1">
    <property type="protein sequence ID" value="ENSBIXP00005007540.1"/>
    <property type="gene ID" value="ENSBIXG00005012761.1"/>
</dbReference>
<dbReference type="Proteomes" id="UP000429181">
    <property type="component" value="Unassembled WGS sequence"/>
</dbReference>
<dbReference type="GO" id="GO:0005576">
    <property type="term" value="C:extracellular region"/>
    <property type="evidence" value="ECO:0007669"/>
    <property type="project" value="UniProtKB-ARBA"/>
</dbReference>
<protein>
    <recommendedName>
        <fullName evidence="5">Immunoglobulin V-set domain-containing protein</fullName>
    </recommendedName>
</protein>
<feature type="chain" id="PRO_5021425036" description="Immunoglobulin V-set domain-containing protein" evidence="4">
    <location>
        <begin position="23"/>
        <end position="160"/>
    </location>
</feature>
<keyword evidence="2" id="KW-1064">Adaptive immunity</keyword>
<name>A0A4W2FSE3_BOBOX</name>
<dbReference type="InterPro" id="IPR013783">
    <property type="entry name" value="Ig-like_fold"/>
</dbReference>
<dbReference type="Gene3D" id="2.60.40.10">
    <property type="entry name" value="Immunoglobulins"/>
    <property type="match status" value="1"/>
</dbReference>
<dbReference type="InterPro" id="IPR013106">
    <property type="entry name" value="Ig_V-set"/>
</dbReference>
<evidence type="ECO:0000313" key="6">
    <source>
        <dbReference type="Ensembl" id="ENSBIXP00005007540.1"/>
    </source>
</evidence>
<evidence type="ECO:0000256" key="4">
    <source>
        <dbReference type="SAM" id="SignalP"/>
    </source>
</evidence>